<sequence length="165" mass="18585">MVDWAGDLFAADSSGAAVWEGQSRVCLIREGRARSKRPRMAASRRGQSLGQSLGWWTLGLTSGRMWRRAVCLVRDMAETPKIAGLGCPARSKPWNDPWIRVVDDHIYLSRWMHSGCLDVWRDLPIYLSCSVPTWQRREGKAKHIDLAVNPLHGPTEPAEDLVFCS</sequence>
<dbReference type="HOGENOM" id="CLU_136868_0_0_1"/>
<dbReference type="VEuPathDB" id="FungiDB:HCDG_08017"/>
<dbReference type="AlphaFoldDB" id="C6HP86"/>
<protein>
    <submittedName>
        <fullName evidence="1">Uncharacterized protein</fullName>
    </submittedName>
</protein>
<gene>
    <name evidence="1" type="ORF">HCDG_08017</name>
</gene>
<dbReference type="EMBL" id="GG692433">
    <property type="protein sequence ID" value="EER37758.1"/>
    <property type="molecule type" value="Genomic_DNA"/>
</dbReference>
<name>C6HP86_AJECH</name>
<reference evidence="2" key="1">
    <citation type="submission" date="2009-05" db="EMBL/GenBank/DDBJ databases">
        <title>The genome sequence of Ajellomyces capsulatus strain H143.</title>
        <authorList>
            <person name="Champion M."/>
            <person name="Cuomo C.A."/>
            <person name="Ma L.-J."/>
            <person name="Henn M.R."/>
            <person name="Sil A."/>
            <person name="Goldman B."/>
            <person name="Young S.K."/>
            <person name="Kodira C.D."/>
            <person name="Zeng Q."/>
            <person name="Koehrsen M."/>
            <person name="Alvarado L."/>
            <person name="Berlin A.M."/>
            <person name="Borenstein D."/>
            <person name="Chen Z."/>
            <person name="Engels R."/>
            <person name="Freedman E."/>
            <person name="Gellesch M."/>
            <person name="Goldberg J."/>
            <person name="Griggs A."/>
            <person name="Gujja S."/>
            <person name="Heiman D.I."/>
            <person name="Hepburn T.A."/>
            <person name="Howarth C."/>
            <person name="Jen D."/>
            <person name="Larson L."/>
            <person name="Lewis B."/>
            <person name="Mehta T."/>
            <person name="Park D."/>
            <person name="Pearson M."/>
            <person name="Roberts A."/>
            <person name="Saif S."/>
            <person name="Shea T.D."/>
            <person name="Shenoy N."/>
            <person name="Sisk P."/>
            <person name="Stolte C."/>
            <person name="Sykes S."/>
            <person name="Walk T."/>
            <person name="White J."/>
            <person name="Yandava C."/>
            <person name="Klein B."/>
            <person name="McEwen J.G."/>
            <person name="Puccia R."/>
            <person name="Goldman G.H."/>
            <person name="Felipe M.S."/>
            <person name="Nino-Vega G."/>
            <person name="San-Blas G."/>
            <person name="Taylor J.W."/>
            <person name="Mendoza L."/>
            <person name="Galagan J.E."/>
            <person name="Nusbaum C."/>
            <person name="Birren B.W."/>
        </authorList>
    </citation>
    <scope>NUCLEOTIDE SEQUENCE [LARGE SCALE GENOMIC DNA]</scope>
    <source>
        <strain evidence="2">H143</strain>
    </source>
</reference>
<organism evidence="1 2">
    <name type="scientific">Ajellomyces capsulatus (strain H143)</name>
    <name type="common">Darling's disease fungus</name>
    <name type="synonym">Histoplasma capsulatum</name>
    <dbReference type="NCBI Taxonomy" id="544712"/>
    <lineage>
        <taxon>Eukaryota</taxon>
        <taxon>Fungi</taxon>
        <taxon>Dikarya</taxon>
        <taxon>Ascomycota</taxon>
        <taxon>Pezizomycotina</taxon>
        <taxon>Eurotiomycetes</taxon>
        <taxon>Eurotiomycetidae</taxon>
        <taxon>Onygenales</taxon>
        <taxon>Ajellomycetaceae</taxon>
        <taxon>Histoplasma</taxon>
    </lineage>
</organism>
<evidence type="ECO:0000313" key="1">
    <source>
        <dbReference type="EMBL" id="EER37758.1"/>
    </source>
</evidence>
<evidence type="ECO:0000313" key="2">
    <source>
        <dbReference type="Proteomes" id="UP000002624"/>
    </source>
</evidence>
<dbReference type="Proteomes" id="UP000002624">
    <property type="component" value="Unassembled WGS sequence"/>
</dbReference>
<proteinExistence type="predicted"/>
<accession>C6HP86</accession>